<gene>
    <name evidence="1" type="ORF">ABVK25_006444</name>
</gene>
<evidence type="ECO:0000313" key="1">
    <source>
        <dbReference type="EMBL" id="KAL2053450.1"/>
    </source>
</evidence>
<comment type="caution">
    <text evidence="1">The sequence shown here is derived from an EMBL/GenBank/DDBJ whole genome shotgun (WGS) entry which is preliminary data.</text>
</comment>
<protein>
    <submittedName>
        <fullName evidence="1">Uncharacterized protein</fullName>
    </submittedName>
</protein>
<sequence>MATNCPPTISSPSTGVANPPPVVTYKTSRSAAVLPNCALEEPESRVEVVDMNWGWVGKEWVD</sequence>
<organism evidence="1 2">
    <name type="scientific">Lepraria finkii</name>
    <dbReference type="NCBI Taxonomy" id="1340010"/>
    <lineage>
        <taxon>Eukaryota</taxon>
        <taxon>Fungi</taxon>
        <taxon>Dikarya</taxon>
        <taxon>Ascomycota</taxon>
        <taxon>Pezizomycotina</taxon>
        <taxon>Lecanoromycetes</taxon>
        <taxon>OSLEUM clade</taxon>
        <taxon>Lecanoromycetidae</taxon>
        <taxon>Lecanorales</taxon>
        <taxon>Lecanorineae</taxon>
        <taxon>Stereocaulaceae</taxon>
        <taxon>Lepraria</taxon>
    </lineage>
</organism>
<keyword evidence="2" id="KW-1185">Reference proteome</keyword>
<dbReference type="EMBL" id="JBHFEH010000021">
    <property type="protein sequence ID" value="KAL2053450.1"/>
    <property type="molecule type" value="Genomic_DNA"/>
</dbReference>
<proteinExistence type="predicted"/>
<accession>A0ABR4B6G0</accession>
<dbReference type="Proteomes" id="UP001590951">
    <property type="component" value="Unassembled WGS sequence"/>
</dbReference>
<reference evidence="1 2" key="1">
    <citation type="submission" date="2024-09" db="EMBL/GenBank/DDBJ databases">
        <title>Rethinking Asexuality: The Enigmatic Case of Functional Sexual Genes in Lepraria (Stereocaulaceae).</title>
        <authorList>
            <person name="Doellman M."/>
            <person name="Sun Y."/>
            <person name="Barcenas-Pena A."/>
            <person name="Lumbsch H.T."/>
            <person name="Grewe F."/>
        </authorList>
    </citation>
    <scope>NUCLEOTIDE SEQUENCE [LARGE SCALE GENOMIC DNA]</scope>
    <source>
        <strain evidence="1 2">Grewe 0041</strain>
    </source>
</reference>
<evidence type="ECO:0000313" key="2">
    <source>
        <dbReference type="Proteomes" id="UP001590951"/>
    </source>
</evidence>
<name>A0ABR4B6G0_9LECA</name>